<keyword evidence="2" id="KW-1185">Reference proteome</keyword>
<proteinExistence type="predicted"/>
<evidence type="ECO:0000313" key="1">
    <source>
        <dbReference type="EMBL" id="WOK92670.1"/>
    </source>
</evidence>
<evidence type="ECO:0000313" key="2">
    <source>
        <dbReference type="Proteomes" id="UP001327560"/>
    </source>
</evidence>
<gene>
    <name evidence="1" type="ORF">Cni_G01361</name>
</gene>
<dbReference type="Proteomes" id="UP001327560">
    <property type="component" value="Chromosome 1"/>
</dbReference>
<dbReference type="AlphaFoldDB" id="A0AAQ3PY44"/>
<name>A0AAQ3PY44_9LILI</name>
<protein>
    <submittedName>
        <fullName evidence="1">Uncharacterized protein</fullName>
    </submittedName>
</protein>
<organism evidence="1 2">
    <name type="scientific">Canna indica</name>
    <name type="common">Indian-shot</name>
    <dbReference type="NCBI Taxonomy" id="4628"/>
    <lineage>
        <taxon>Eukaryota</taxon>
        <taxon>Viridiplantae</taxon>
        <taxon>Streptophyta</taxon>
        <taxon>Embryophyta</taxon>
        <taxon>Tracheophyta</taxon>
        <taxon>Spermatophyta</taxon>
        <taxon>Magnoliopsida</taxon>
        <taxon>Liliopsida</taxon>
        <taxon>Zingiberales</taxon>
        <taxon>Cannaceae</taxon>
        <taxon>Canna</taxon>
    </lineage>
</organism>
<sequence>MEDHINHLQFYIDLDFLGSLVLNDNMMTTNQQIERFSNASGSTNPPPQVPLWYPIPVAENVVTGAPPQGLQPVESGEAISATSWNTGFHGELVSLMQQQLPESENLRKRVLEIRQKHFNDLLSMLEKQTSKILMEKETKLENIRLMSAHLEMVLIPSPSTSSSTHHSITFKRV</sequence>
<accession>A0AAQ3PY44</accession>
<dbReference type="EMBL" id="CP136890">
    <property type="protein sequence ID" value="WOK92670.1"/>
    <property type="molecule type" value="Genomic_DNA"/>
</dbReference>
<reference evidence="1 2" key="1">
    <citation type="submission" date="2023-10" db="EMBL/GenBank/DDBJ databases">
        <title>Chromosome-scale genome assembly provides insights into flower coloration mechanisms of Canna indica.</title>
        <authorList>
            <person name="Li C."/>
        </authorList>
    </citation>
    <scope>NUCLEOTIDE SEQUENCE [LARGE SCALE GENOMIC DNA]</scope>
    <source>
        <tissue evidence="1">Flower</tissue>
    </source>
</reference>